<proteinExistence type="predicted"/>
<keyword evidence="3" id="KW-1185">Reference proteome</keyword>
<dbReference type="EMBL" id="CP002525">
    <property type="protein sequence ID" value="ADX97582.1"/>
    <property type="molecule type" value="Genomic_DNA"/>
</dbReference>
<reference evidence="2 3" key="1">
    <citation type="journal article" date="2011" name="J. Bacteriol.">
        <title>Complete genome sequences of two hemotropic Mycoplasmas, Mycoplasma haemofelis strain Ohio2 and Mycoplasma suis strain Illinois.</title>
        <authorList>
            <person name="Messick J.B."/>
            <person name="Santos A.P."/>
            <person name="Guimaraes A.M."/>
        </authorList>
    </citation>
    <scope>NUCLEOTIDE SEQUENCE [LARGE SCALE GENOMIC DNA]</scope>
    <source>
        <strain evidence="2 3">Illinois</strain>
    </source>
</reference>
<gene>
    <name evidence="2" type="ordered locus">MSU_0038</name>
</gene>
<dbReference type="RefSeq" id="WP_013609563.1">
    <property type="nucleotide sequence ID" value="NC_015155.1"/>
</dbReference>
<organism evidence="2 3">
    <name type="scientific">Mycoplasma suis (strain Illinois)</name>
    <dbReference type="NCBI Taxonomy" id="768700"/>
    <lineage>
        <taxon>Bacteria</taxon>
        <taxon>Bacillati</taxon>
        <taxon>Mycoplasmatota</taxon>
        <taxon>Mollicutes</taxon>
        <taxon>Mycoplasmataceae</taxon>
        <taxon>Mycoplasma</taxon>
    </lineage>
</organism>
<dbReference type="KEGG" id="mss:MSU_0038"/>
<evidence type="ECO:0000256" key="1">
    <source>
        <dbReference type="SAM" id="MobiDB-lite"/>
    </source>
</evidence>
<accession>F0QQ12</accession>
<dbReference type="AlphaFoldDB" id="F0QQ12"/>
<evidence type="ECO:0000313" key="3">
    <source>
        <dbReference type="Proteomes" id="UP000007484"/>
    </source>
</evidence>
<sequence length="273" mass="30775">MAALGLTAKILSAVIVGVAGSGIVAGSVIATSNNSSFAENVDLKEQIKGPEISGNREVPPPSTEDNDSKGSDDVSEAQDPETEKVSENSKNPEQNNRVSSSYRRVRQIKEQEKEPNIRDKWDWEISKKEGVWLESVYWNGEGDLMAKNCILYRRNEVINVESELQNENFDITEGRTVANRNHGSCDEQTLWSSRRLENDDHKGVGFWVRGKRSWVNKLLRVNWNNLSSDGFTTQSVSLKTSEELDKKFCSIERNDGLLLEISCIKQTNQLLRR</sequence>
<evidence type="ECO:0000313" key="2">
    <source>
        <dbReference type="EMBL" id="ADX97582.1"/>
    </source>
</evidence>
<dbReference type="STRING" id="768700.MSU_0038"/>
<feature type="region of interest" description="Disordered" evidence="1">
    <location>
        <begin position="45"/>
        <end position="113"/>
    </location>
</feature>
<name>F0QQ12_MYCSL</name>
<protein>
    <submittedName>
        <fullName evidence="2">Uncharacterized protein</fullName>
    </submittedName>
</protein>
<dbReference type="HOGENOM" id="CLU_1037542_0_0_14"/>
<dbReference type="Proteomes" id="UP000007484">
    <property type="component" value="Chromosome"/>
</dbReference>